<sequence>MLLFHSLTENSEICRIDFSYGKKQLTSSKHIDEDSFNEMIPADVFAEMYEGDSLVAEKQAKAIWDETIIIVCFDSFQLNGG</sequence>
<evidence type="ECO:0000313" key="1">
    <source>
        <dbReference type="EMBL" id="KRZ00708.1"/>
    </source>
</evidence>
<keyword evidence="2" id="KW-1185">Reference proteome</keyword>
<accession>A0A0V1GS22</accession>
<dbReference type="Proteomes" id="UP000054805">
    <property type="component" value="Unassembled WGS sequence"/>
</dbReference>
<organism evidence="1 2">
    <name type="scientific">Trichinella pseudospiralis</name>
    <name type="common">Parasitic roundworm</name>
    <dbReference type="NCBI Taxonomy" id="6337"/>
    <lineage>
        <taxon>Eukaryota</taxon>
        <taxon>Metazoa</taxon>
        <taxon>Ecdysozoa</taxon>
        <taxon>Nematoda</taxon>
        <taxon>Enoplea</taxon>
        <taxon>Dorylaimia</taxon>
        <taxon>Trichinellida</taxon>
        <taxon>Trichinellidae</taxon>
        <taxon>Trichinella</taxon>
    </lineage>
</organism>
<dbReference type="AlphaFoldDB" id="A0A0V1GS22"/>
<evidence type="ECO:0000313" key="2">
    <source>
        <dbReference type="Proteomes" id="UP000054805"/>
    </source>
</evidence>
<name>A0A0V1GS22_TRIPS</name>
<dbReference type="EMBL" id="JYDS01000763">
    <property type="protein sequence ID" value="KRZ00708.1"/>
    <property type="molecule type" value="Genomic_DNA"/>
</dbReference>
<gene>
    <name evidence="1" type="ORF">T4B_3633</name>
</gene>
<protein>
    <submittedName>
        <fullName evidence="1">Uncharacterized protein</fullName>
    </submittedName>
</protein>
<reference evidence="1 2" key="1">
    <citation type="submission" date="2015-01" db="EMBL/GenBank/DDBJ databases">
        <title>Evolution of Trichinella species and genotypes.</title>
        <authorList>
            <person name="Korhonen P.K."/>
            <person name="Edoardo P."/>
            <person name="Giuseppe L.R."/>
            <person name="Gasser R.B."/>
        </authorList>
    </citation>
    <scope>NUCLEOTIDE SEQUENCE [LARGE SCALE GENOMIC DNA]</scope>
    <source>
        <strain evidence="1">ISS588</strain>
    </source>
</reference>
<proteinExistence type="predicted"/>
<comment type="caution">
    <text evidence="1">The sequence shown here is derived from an EMBL/GenBank/DDBJ whole genome shotgun (WGS) entry which is preliminary data.</text>
</comment>